<sequence>MFVIKESVDLNCTVNDVLDAIDVWCVKPHVLNRRLAGCAYIFQRDFNCVYLDSILPFTELKCFINETFLNELKKLLESCFKTKELSGKCILRKLLPKCLERYEPMVEFVIISTDSSFLNALFVPLCGVEGKETFLEYTYCLEFNQQTASLSCSTLNKCDTNLSSSKVMLTSTDWLSFHLLPKIKAWSFAANQSSMPLRKTQSLSLIDVEEYTKLYNELKNKYAPYFVQIWPESTDPLKFVFEDIAIATYLLLIWKDERDKLCLNKKQTFVDLGCGNGLLVHILSSEGHPGQGVDLVKRKIWSLYSQNTILKESSLQPDKLRVDEDWIIGNHSDELTPWIPVIALRSSYSTRYFVLPCCFFDFHSKFHRTDQKCSQYLTYLKYIFNIGVECGFNVNQDILRIPSTKRICQIGGVRSYPIEDQSKWELKALQLTRFSLTPEFIPRKINNDPMNCSHINKDIVDFIKNKVFRYLLNCSECLPKITFDSAQLTTKGFSWNEWNSGGNIHLNNLSFLFDSEILHSLKSQHGGLQTLLKNHRNIFKVVNGNVSIRDYRCVEDLKRSKKSLSKKKDTKSFKSKLCWFFDEHPQGCVLSIQQCSYAHGVDDLCGS</sequence>
<dbReference type="Proteomes" id="UP001652625">
    <property type="component" value="Chromosome 10"/>
</dbReference>
<keyword evidence="10" id="KW-0863">Zinc-finger</keyword>
<comment type="function">
    <text evidence="1">Probable adenosyl-L-methionine (AdoMet)-dependent tRNA (uracil-O(2)-)-methyltransferase.</text>
</comment>
<evidence type="ECO:0000313" key="14">
    <source>
        <dbReference type="RefSeq" id="XP_065663837.1"/>
    </source>
</evidence>
<evidence type="ECO:0000256" key="5">
    <source>
        <dbReference type="ARBA" id="ARBA00022603"/>
    </source>
</evidence>
<keyword evidence="13" id="KW-1185">Reference proteome</keyword>
<dbReference type="PROSITE" id="PS50103">
    <property type="entry name" value="ZF_C3H1"/>
    <property type="match status" value="1"/>
</dbReference>
<evidence type="ECO:0000256" key="11">
    <source>
        <dbReference type="RuleBase" id="RU368004"/>
    </source>
</evidence>
<evidence type="ECO:0000259" key="12">
    <source>
        <dbReference type="PROSITE" id="PS50103"/>
    </source>
</evidence>
<evidence type="ECO:0000256" key="7">
    <source>
        <dbReference type="ARBA" id="ARBA00022691"/>
    </source>
</evidence>
<dbReference type="RefSeq" id="XP_065663837.1">
    <property type="nucleotide sequence ID" value="XM_065807765.1"/>
</dbReference>
<evidence type="ECO:0000256" key="4">
    <source>
        <dbReference type="ARBA" id="ARBA00022490"/>
    </source>
</evidence>
<reference evidence="14" key="1">
    <citation type="submission" date="2025-08" db="UniProtKB">
        <authorList>
            <consortium name="RefSeq"/>
        </authorList>
    </citation>
    <scope>IDENTIFICATION</scope>
</reference>
<comment type="function">
    <text evidence="11">Adenosyl-L-methionine (AdoMet)-dependent tRNA (uracil-O(2)-)-methyltransferase.</text>
</comment>
<dbReference type="Pfam" id="PF07757">
    <property type="entry name" value="AdoMet_MTase"/>
    <property type="match status" value="1"/>
</dbReference>
<name>A0ABM4CPQ2_HYDVU</name>
<keyword evidence="4 11" id="KW-0963">Cytoplasm</keyword>
<evidence type="ECO:0000256" key="10">
    <source>
        <dbReference type="PROSITE-ProRule" id="PRU00723"/>
    </source>
</evidence>
<evidence type="ECO:0000256" key="3">
    <source>
        <dbReference type="ARBA" id="ARBA00009056"/>
    </source>
</evidence>
<organism evidence="13 14">
    <name type="scientific">Hydra vulgaris</name>
    <name type="common">Hydra</name>
    <name type="synonym">Hydra attenuata</name>
    <dbReference type="NCBI Taxonomy" id="6087"/>
    <lineage>
        <taxon>Eukaryota</taxon>
        <taxon>Metazoa</taxon>
        <taxon>Cnidaria</taxon>
        <taxon>Hydrozoa</taxon>
        <taxon>Hydroidolina</taxon>
        <taxon>Anthoathecata</taxon>
        <taxon>Aplanulata</taxon>
        <taxon>Hydridae</taxon>
        <taxon>Hydra</taxon>
    </lineage>
</organism>
<keyword evidence="8 11" id="KW-0819">tRNA processing</keyword>
<feature type="domain" description="C3H1-type" evidence="12">
    <location>
        <begin position="572"/>
        <end position="602"/>
    </location>
</feature>
<dbReference type="InterPro" id="IPR029063">
    <property type="entry name" value="SAM-dependent_MTases_sf"/>
</dbReference>
<dbReference type="GeneID" id="100203277"/>
<comment type="subcellular location">
    <subcellularLocation>
        <location evidence="2 11">Cytoplasm</location>
    </subcellularLocation>
</comment>
<proteinExistence type="inferred from homology"/>
<accession>A0ABM4CPQ2</accession>
<keyword evidence="6 11" id="KW-0808">Transferase</keyword>
<evidence type="ECO:0000256" key="8">
    <source>
        <dbReference type="ARBA" id="ARBA00022694"/>
    </source>
</evidence>
<keyword evidence="5 11" id="KW-0489">Methyltransferase</keyword>
<evidence type="ECO:0000256" key="6">
    <source>
        <dbReference type="ARBA" id="ARBA00022679"/>
    </source>
</evidence>
<dbReference type="PANTHER" id="PTHR21210:SF0">
    <property type="entry name" value="TRNA (URACIL-O(2)-)-METHYLTRANSFERASE-RELATED"/>
    <property type="match status" value="1"/>
</dbReference>
<dbReference type="InterPro" id="IPR000571">
    <property type="entry name" value="Znf_CCCH"/>
</dbReference>
<protein>
    <recommendedName>
        <fullName evidence="11">tRNA (uracil-O(2)-)-methyltransferase</fullName>
        <ecNumber evidence="11">2.1.1.211</ecNumber>
    </recommendedName>
</protein>
<comment type="similarity">
    <text evidence="3 11">Belongs to the TRM44 family.</text>
</comment>
<dbReference type="InterPro" id="IPR011671">
    <property type="entry name" value="tRNA_uracil_MeTrfase"/>
</dbReference>
<keyword evidence="10" id="KW-0479">Metal-binding</keyword>
<comment type="catalytic activity">
    <reaction evidence="9 11">
        <text>uridine(44) in tRNA(Ser) + S-adenosyl-L-methionine = 2'-O-methyluridine(44) in tRNA(Ser) + S-adenosyl-L-homocysteine + H(+)</text>
        <dbReference type="Rhea" id="RHEA:43100"/>
        <dbReference type="Rhea" id="RHEA-COMP:10339"/>
        <dbReference type="Rhea" id="RHEA-COMP:10340"/>
        <dbReference type="ChEBI" id="CHEBI:15378"/>
        <dbReference type="ChEBI" id="CHEBI:57856"/>
        <dbReference type="ChEBI" id="CHEBI:59789"/>
        <dbReference type="ChEBI" id="CHEBI:65315"/>
        <dbReference type="ChEBI" id="CHEBI:74478"/>
        <dbReference type="EC" id="2.1.1.211"/>
    </reaction>
</comment>
<dbReference type="PANTHER" id="PTHR21210">
    <property type="entry name" value="TRNA (URACIL-O(2)-)-METHYLTRANSFERASE-RELATED"/>
    <property type="match status" value="1"/>
</dbReference>
<dbReference type="EC" id="2.1.1.211" evidence="11"/>
<evidence type="ECO:0000256" key="2">
    <source>
        <dbReference type="ARBA" id="ARBA00004496"/>
    </source>
</evidence>
<gene>
    <name evidence="14" type="primary">LOC100203277</name>
</gene>
<dbReference type="SUPFAM" id="SSF53335">
    <property type="entry name" value="S-adenosyl-L-methionine-dependent methyltransferases"/>
    <property type="match status" value="1"/>
</dbReference>
<keyword evidence="10" id="KW-0862">Zinc</keyword>
<evidence type="ECO:0000256" key="1">
    <source>
        <dbReference type="ARBA" id="ARBA00002778"/>
    </source>
</evidence>
<keyword evidence="7 11" id="KW-0949">S-adenosyl-L-methionine</keyword>
<evidence type="ECO:0000256" key="9">
    <source>
        <dbReference type="ARBA" id="ARBA00047957"/>
    </source>
</evidence>
<feature type="zinc finger region" description="C3H1-type" evidence="10">
    <location>
        <begin position="572"/>
        <end position="602"/>
    </location>
</feature>
<evidence type="ECO:0000313" key="13">
    <source>
        <dbReference type="Proteomes" id="UP001652625"/>
    </source>
</evidence>